<proteinExistence type="predicted"/>
<dbReference type="Proteomes" id="UP000324748">
    <property type="component" value="Unassembled WGS sequence"/>
</dbReference>
<dbReference type="AlphaFoldDB" id="A0A5B0NP77"/>
<feature type="region of interest" description="Disordered" evidence="1">
    <location>
        <begin position="1"/>
        <end position="20"/>
    </location>
</feature>
<protein>
    <submittedName>
        <fullName evidence="2">Uncharacterized protein</fullName>
    </submittedName>
</protein>
<name>A0A5B0NP77_PUCGR</name>
<evidence type="ECO:0000313" key="3">
    <source>
        <dbReference type="Proteomes" id="UP000324748"/>
    </source>
</evidence>
<comment type="caution">
    <text evidence="2">The sequence shown here is derived from an EMBL/GenBank/DDBJ whole genome shotgun (WGS) entry which is preliminary data.</text>
</comment>
<organism evidence="2 3">
    <name type="scientific">Puccinia graminis f. sp. tritici</name>
    <dbReference type="NCBI Taxonomy" id="56615"/>
    <lineage>
        <taxon>Eukaryota</taxon>
        <taxon>Fungi</taxon>
        <taxon>Dikarya</taxon>
        <taxon>Basidiomycota</taxon>
        <taxon>Pucciniomycotina</taxon>
        <taxon>Pucciniomycetes</taxon>
        <taxon>Pucciniales</taxon>
        <taxon>Pucciniaceae</taxon>
        <taxon>Puccinia</taxon>
    </lineage>
</organism>
<sequence length="290" mass="30973">MTGRLGGCQDTASGGGQKALHLSETGPVLAPCKAGQRYGERFLSSFVFIDLHVRQRSAASEGRASLLCSEGRASTHYPQIGQRSANTLRSNSFPTITFQPVNTSSTPLVATSRLENCPTMNLSVIATIAVLTLVLSGICNAYGPVICDSCKTCSAHEMTCELSKNGACGEVLDNGSTCKSEPVVTSAAPSPHQATDRCAEASPGLGSRFATYPRSSRAQAFWELLYQCTNQGCGRWYTLNPEHNGQQQGCDHVNKFEIDPPDVVEMCPPAPQPVNYLGNAGNIRNQRLAN</sequence>
<keyword evidence="3" id="KW-1185">Reference proteome</keyword>
<gene>
    <name evidence="2" type="ORF">PGT21_022904</name>
</gene>
<accession>A0A5B0NP77</accession>
<dbReference type="EMBL" id="VSWC01000092">
    <property type="protein sequence ID" value="KAA1091077.1"/>
    <property type="molecule type" value="Genomic_DNA"/>
</dbReference>
<reference evidence="2 3" key="1">
    <citation type="submission" date="2019-05" db="EMBL/GenBank/DDBJ databases">
        <title>Emergence of the Ug99 lineage of the wheat stem rust pathogen through somatic hybridization.</title>
        <authorList>
            <person name="Li F."/>
            <person name="Upadhyaya N.M."/>
            <person name="Sperschneider J."/>
            <person name="Matny O."/>
            <person name="Nguyen-Phuc H."/>
            <person name="Mago R."/>
            <person name="Raley C."/>
            <person name="Miller M.E."/>
            <person name="Silverstein K.A.T."/>
            <person name="Henningsen E."/>
            <person name="Hirsch C.D."/>
            <person name="Visser B."/>
            <person name="Pretorius Z.A."/>
            <person name="Steffenson B.J."/>
            <person name="Schwessinger B."/>
            <person name="Dodds P.N."/>
            <person name="Figueroa M."/>
        </authorList>
    </citation>
    <scope>NUCLEOTIDE SEQUENCE [LARGE SCALE GENOMIC DNA]</scope>
    <source>
        <strain evidence="2">21-0</strain>
    </source>
</reference>
<evidence type="ECO:0000313" key="2">
    <source>
        <dbReference type="EMBL" id="KAA1091077.1"/>
    </source>
</evidence>
<evidence type="ECO:0000256" key="1">
    <source>
        <dbReference type="SAM" id="MobiDB-lite"/>
    </source>
</evidence>